<evidence type="ECO:0000256" key="6">
    <source>
        <dbReference type="ARBA" id="ARBA00022989"/>
    </source>
</evidence>
<dbReference type="PANTHER" id="PTHR11690:SF288">
    <property type="entry name" value="AMILORIDE-SENSITIVE NA+ CHANNEL-RELATED"/>
    <property type="match status" value="1"/>
</dbReference>
<reference evidence="14" key="1">
    <citation type="submission" date="2017-01" db="EMBL/GenBank/DDBJ databases">
        <title>A deep insight into the sialotranscriptome of adult male and female Cluex tarsalis mosquitoes.</title>
        <authorList>
            <person name="Ribeiro J.M."/>
            <person name="Moreira F."/>
            <person name="Bernard K.A."/>
            <person name="Calvo E."/>
        </authorList>
    </citation>
    <scope>NUCLEOTIDE SEQUENCE</scope>
    <source>
        <strain evidence="14">Kern County</strain>
        <tissue evidence="14">Salivary glands</tissue>
    </source>
</reference>
<evidence type="ECO:0000256" key="8">
    <source>
        <dbReference type="ARBA" id="ARBA00023065"/>
    </source>
</evidence>
<evidence type="ECO:0000256" key="4">
    <source>
        <dbReference type="ARBA" id="ARBA00022461"/>
    </source>
</evidence>
<dbReference type="AlphaFoldDB" id="A0A1Q3FSW8"/>
<evidence type="ECO:0000256" key="11">
    <source>
        <dbReference type="ARBA" id="ARBA00023303"/>
    </source>
</evidence>
<keyword evidence="7" id="KW-0915">Sodium</keyword>
<keyword evidence="5 12" id="KW-0812">Transmembrane</keyword>
<dbReference type="Pfam" id="PF00858">
    <property type="entry name" value="ASC"/>
    <property type="match status" value="1"/>
</dbReference>
<dbReference type="PANTHER" id="PTHR11690">
    <property type="entry name" value="AMILORIDE-SENSITIVE SODIUM CHANNEL-RELATED"/>
    <property type="match status" value="1"/>
</dbReference>
<sequence length="546" mass="63418">MQLQDELKPDTPLHRRREVLLKLSKQAGYEFCDVTSIHGVKQCFGSDKFLPEKIWWVTVFVISLYLCLSQMYSVYRKWERDPIIVSFDQYPQPIYSIPFPAITICPETKVKSSMLNLTETFKLVRSRKLDETMDKERVRKLMALLQLCDYQLYDRNENATVDNDILQLLRHLAIPSFEVFNACLWRTTPFKCQNLFKTTLTEKGFCFTFNMIGNNELLRKEELDAGYAFNSETRESHWNLDTGYRQGGVFPFRVVSGDYNDGLRVMLLAKKIDIDYFCGDKFQGFRVLLHMPNEYPQLSSQFFRIPLNQELIVTITPRVISTDDHAMLYSAEKRNCYHGTERYLRFFRIYNRKNCEVECLTNITLKLCGCVRFWMPRPVGASLCGLRDSPCAEKAMSNMIKAEAAKVKGESVNNAEYCNCMPSCNHVEYQAQISQADWEWQQGGFFDFDQRQPDDVHQSKMVIYFKESHFIPISRSEINSISDLFASAGGLMGLFMGVSLVSLVELLYYCTVRPFTLWKLSRRKRNSVWTSADAANHCTKEPDGVQ</sequence>
<evidence type="ECO:0000256" key="9">
    <source>
        <dbReference type="ARBA" id="ARBA00023136"/>
    </source>
</evidence>
<keyword evidence="10 12" id="KW-0739">Sodium transport</keyword>
<protein>
    <submittedName>
        <fullName evidence="14">Putative amiloride-sensitive sodium channel</fullName>
    </submittedName>
</protein>
<proteinExistence type="inferred from homology"/>
<dbReference type="GO" id="GO:0015280">
    <property type="term" value="F:ligand-gated sodium channel activity"/>
    <property type="evidence" value="ECO:0007669"/>
    <property type="project" value="TreeGrafter"/>
</dbReference>
<feature type="transmembrane region" description="Helical" evidence="13">
    <location>
        <begin position="484"/>
        <end position="509"/>
    </location>
</feature>
<keyword evidence="8 12" id="KW-0406">Ion transport</keyword>
<keyword evidence="4 12" id="KW-0894">Sodium channel</keyword>
<dbReference type="GO" id="GO:0005886">
    <property type="term" value="C:plasma membrane"/>
    <property type="evidence" value="ECO:0007669"/>
    <property type="project" value="TreeGrafter"/>
</dbReference>
<comment type="similarity">
    <text evidence="2 12">Belongs to the amiloride-sensitive sodium channel (TC 1.A.6) family.</text>
</comment>
<keyword evidence="11 12" id="KW-0407">Ion channel</keyword>
<evidence type="ECO:0000256" key="7">
    <source>
        <dbReference type="ARBA" id="ARBA00023053"/>
    </source>
</evidence>
<evidence type="ECO:0000256" key="13">
    <source>
        <dbReference type="SAM" id="Phobius"/>
    </source>
</evidence>
<evidence type="ECO:0000256" key="12">
    <source>
        <dbReference type="RuleBase" id="RU000679"/>
    </source>
</evidence>
<dbReference type="PRINTS" id="PR01078">
    <property type="entry name" value="AMINACHANNEL"/>
</dbReference>
<evidence type="ECO:0000256" key="2">
    <source>
        <dbReference type="ARBA" id="ARBA00007193"/>
    </source>
</evidence>
<evidence type="ECO:0000256" key="5">
    <source>
        <dbReference type="ARBA" id="ARBA00022692"/>
    </source>
</evidence>
<evidence type="ECO:0000313" key="14">
    <source>
        <dbReference type="EMBL" id="JAV30701.1"/>
    </source>
</evidence>
<evidence type="ECO:0000256" key="3">
    <source>
        <dbReference type="ARBA" id="ARBA00022448"/>
    </source>
</evidence>
<organism evidence="14">
    <name type="scientific">Culex tarsalis</name>
    <name type="common">Encephalitis mosquito</name>
    <dbReference type="NCBI Taxonomy" id="7177"/>
    <lineage>
        <taxon>Eukaryota</taxon>
        <taxon>Metazoa</taxon>
        <taxon>Ecdysozoa</taxon>
        <taxon>Arthropoda</taxon>
        <taxon>Hexapoda</taxon>
        <taxon>Insecta</taxon>
        <taxon>Pterygota</taxon>
        <taxon>Neoptera</taxon>
        <taxon>Endopterygota</taxon>
        <taxon>Diptera</taxon>
        <taxon>Nematocera</taxon>
        <taxon>Culicoidea</taxon>
        <taxon>Culicidae</taxon>
        <taxon>Culicinae</taxon>
        <taxon>Culicini</taxon>
        <taxon>Culex</taxon>
        <taxon>Culex</taxon>
    </lineage>
</organism>
<dbReference type="Gene3D" id="2.60.470.10">
    <property type="entry name" value="Acid-sensing ion channels like domains"/>
    <property type="match status" value="1"/>
</dbReference>
<evidence type="ECO:0000256" key="1">
    <source>
        <dbReference type="ARBA" id="ARBA00004141"/>
    </source>
</evidence>
<dbReference type="InterPro" id="IPR001873">
    <property type="entry name" value="ENaC"/>
</dbReference>
<accession>A0A1Q3FSW8</accession>
<comment type="subcellular location">
    <subcellularLocation>
        <location evidence="1">Membrane</location>
        <topology evidence="1">Multi-pass membrane protein</topology>
    </subcellularLocation>
</comment>
<dbReference type="EMBL" id="GFDL01004344">
    <property type="protein sequence ID" value="JAV30701.1"/>
    <property type="molecule type" value="Transcribed_RNA"/>
</dbReference>
<dbReference type="Gene3D" id="1.10.287.770">
    <property type="entry name" value="YojJ-like"/>
    <property type="match status" value="1"/>
</dbReference>
<keyword evidence="6 13" id="KW-1133">Transmembrane helix</keyword>
<keyword evidence="9 13" id="KW-0472">Membrane</keyword>
<evidence type="ECO:0000256" key="10">
    <source>
        <dbReference type="ARBA" id="ARBA00023201"/>
    </source>
</evidence>
<keyword evidence="3 12" id="KW-0813">Transport</keyword>
<name>A0A1Q3FSW8_CULTA</name>